<reference evidence="15 16" key="1">
    <citation type="journal article" date="2018" name="Genome Biol. Evol.">
        <title>Cladogenesis and Genomic Streamlining in Extracellular Endosymbionts of Tropical Stink Bugs.</title>
        <authorList>
            <person name="Otero-Bravo A."/>
            <person name="Goffredi S."/>
            <person name="Sabree Z.L."/>
        </authorList>
    </citation>
    <scope>NUCLEOTIDE SEQUENCE [LARGE SCALE GENOMIC DNA]</scope>
    <source>
        <strain evidence="15 16">SoEE</strain>
    </source>
</reference>
<evidence type="ECO:0000256" key="11">
    <source>
        <dbReference type="ARBA" id="ARBA00023204"/>
    </source>
</evidence>
<dbReference type="FunFam" id="3.30.420.10:FF:000002">
    <property type="entry name" value="Crossover junction endodeoxyribonuclease RuvC"/>
    <property type="match status" value="1"/>
</dbReference>
<comment type="cofactor">
    <cofactor evidence="13">
        <name>Mg(2+)</name>
        <dbReference type="ChEBI" id="CHEBI:18420"/>
    </cofactor>
    <text evidence="13">Binds 2 Mg(2+) ion per subunit.</text>
</comment>
<dbReference type="InterPro" id="IPR012337">
    <property type="entry name" value="RNaseH-like_sf"/>
</dbReference>
<dbReference type="Gene3D" id="3.30.420.10">
    <property type="entry name" value="Ribonuclease H-like superfamily/Ribonuclease H"/>
    <property type="match status" value="1"/>
</dbReference>
<feature type="active site" evidence="13">
    <location>
        <position position="137"/>
    </location>
</feature>
<feature type="binding site" evidence="13">
    <location>
        <position position="8"/>
    </location>
    <ligand>
        <name>Mg(2+)</name>
        <dbReference type="ChEBI" id="CHEBI:18420"/>
        <label>1</label>
    </ligand>
</feature>
<keyword evidence="9 13" id="KW-0238">DNA-binding</keyword>
<evidence type="ECO:0000256" key="14">
    <source>
        <dbReference type="NCBIfam" id="TIGR00228"/>
    </source>
</evidence>
<evidence type="ECO:0000256" key="12">
    <source>
        <dbReference type="ARBA" id="ARBA00029354"/>
    </source>
</evidence>
<keyword evidence="4 13" id="KW-0479">Metal-binding</keyword>
<protein>
    <recommendedName>
        <fullName evidence="13 14">Crossover junction endodeoxyribonuclease RuvC</fullName>
        <ecNumber evidence="13 14">3.1.21.10</ecNumber>
    </recommendedName>
    <alternativeName>
        <fullName evidence="13">Holliday junction nuclease RuvC</fullName>
    </alternativeName>
    <alternativeName>
        <fullName evidence="13">Holliday junction resolvase RuvC</fullName>
    </alternativeName>
</protein>
<dbReference type="NCBIfam" id="TIGR00228">
    <property type="entry name" value="ruvC"/>
    <property type="match status" value="1"/>
</dbReference>
<evidence type="ECO:0000313" key="16">
    <source>
        <dbReference type="Proteomes" id="UP000296153"/>
    </source>
</evidence>
<dbReference type="GO" id="GO:0000287">
    <property type="term" value="F:magnesium ion binding"/>
    <property type="evidence" value="ECO:0007669"/>
    <property type="project" value="UniProtKB-UniRule"/>
</dbReference>
<evidence type="ECO:0000256" key="5">
    <source>
        <dbReference type="ARBA" id="ARBA00022759"/>
    </source>
</evidence>
<dbReference type="Pfam" id="PF02075">
    <property type="entry name" value="RuvC"/>
    <property type="match status" value="1"/>
</dbReference>
<name>A0A2P5T0W9_9GAMM</name>
<dbReference type="GO" id="GO:0008821">
    <property type="term" value="F:crossover junction DNA endonuclease activity"/>
    <property type="evidence" value="ECO:0007669"/>
    <property type="project" value="UniProtKB-UniRule"/>
</dbReference>
<comment type="similarity">
    <text evidence="1 13">Belongs to the RuvC family.</text>
</comment>
<dbReference type="GO" id="GO:0006310">
    <property type="term" value="P:DNA recombination"/>
    <property type="evidence" value="ECO:0007669"/>
    <property type="project" value="UniProtKB-UniRule"/>
</dbReference>
<dbReference type="GO" id="GO:0005737">
    <property type="term" value="C:cytoplasm"/>
    <property type="evidence" value="ECO:0007669"/>
    <property type="project" value="UniProtKB-SubCell"/>
</dbReference>
<keyword evidence="8 13" id="KW-0460">Magnesium</keyword>
<evidence type="ECO:0000256" key="3">
    <source>
        <dbReference type="ARBA" id="ARBA00022722"/>
    </source>
</evidence>
<evidence type="ECO:0000256" key="7">
    <source>
        <dbReference type="ARBA" id="ARBA00022801"/>
    </source>
</evidence>
<keyword evidence="7 13" id="KW-0378">Hydrolase</keyword>
<proteinExistence type="inferred from homology"/>
<dbReference type="SUPFAM" id="SSF53098">
    <property type="entry name" value="Ribonuclease H-like"/>
    <property type="match status" value="1"/>
</dbReference>
<evidence type="ECO:0000256" key="2">
    <source>
        <dbReference type="ARBA" id="ARBA00022490"/>
    </source>
</evidence>
<dbReference type="PRINTS" id="PR00696">
    <property type="entry name" value="RSOLVASERUVC"/>
</dbReference>
<dbReference type="GO" id="GO:0006281">
    <property type="term" value="P:DNA repair"/>
    <property type="evidence" value="ECO:0007669"/>
    <property type="project" value="UniProtKB-UniRule"/>
</dbReference>
<dbReference type="EMBL" id="PDKT01000001">
    <property type="protein sequence ID" value="PPI88192.1"/>
    <property type="molecule type" value="Genomic_DNA"/>
</dbReference>
<dbReference type="GO" id="GO:0048476">
    <property type="term" value="C:Holliday junction resolvase complex"/>
    <property type="evidence" value="ECO:0007669"/>
    <property type="project" value="UniProtKB-UniRule"/>
</dbReference>
<dbReference type="InterPro" id="IPR002176">
    <property type="entry name" value="X-over_junc_endoDNase_RuvC"/>
</dbReference>
<keyword evidence="10 13" id="KW-0233">DNA recombination</keyword>
<comment type="function">
    <text evidence="13">The RuvA-RuvB-RuvC complex processes Holliday junction (HJ) DNA during genetic recombination and DNA repair. Endonuclease that resolves HJ intermediates. Cleaves cruciform DNA by making single-stranded nicks across the HJ at symmetrical positions within the homologous arms, yielding a 5'-phosphate and a 3'-hydroxyl group; requires a central core of homology in the junction. The consensus cleavage sequence is 5'-(A/T)TT(C/G)-3'. Cleavage occurs on the 3'-side of the TT dinucleotide at the point of strand exchange. HJ branch migration catalyzed by RuvA-RuvB allows RuvC to scan DNA until it finds its consensus sequence, where it cleaves and resolves the cruciform DNA.</text>
</comment>
<keyword evidence="2 13" id="KW-0963">Cytoplasm</keyword>
<feature type="binding site" evidence="13">
    <location>
        <position position="67"/>
    </location>
    <ligand>
        <name>Mg(2+)</name>
        <dbReference type="ChEBI" id="CHEBI:18420"/>
        <label>2</label>
    </ligand>
</feature>
<dbReference type="CDD" id="cd16962">
    <property type="entry name" value="RuvC"/>
    <property type="match status" value="1"/>
</dbReference>
<dbReference type="InterPro" id="IPR020563">
    <property type="entry name" value="X-over_junc_endoDNase_Mg_BS"/>
</dbReference>
<evidence type="ECO:0000256" key="1">
    <source>
        <dbReference type="ARBA" id="ARBA00009518"/>
    </source>
</evidence>
<dbReference type="OrthoDB" id="9805499at2"/>
<feature type="active site" evidence="13">
    <location>
        <position position="67"/>
    </location>
</feature>
<dbReference type="PANTHER" id="PTHR30194:SF3">
    <property type="entry name" value="CROSSOVER JUNCTION ENDODEOXYRIBONUCLEASE RUVC"/>
    <property type="match status" value="1"/>
</dbReference>
<evidence type="ECO:0000256" key="9">
    <source>
        <dbReference type="ARBA" id="ARBA00023125"/>
    </source>
</evidence>
<evidence type="ECO:0000256" key="10">
    <source>
        <dbReference type="ARBA" id="ARBA00023172"/>
    </source>
</evidence>
<accession>A0A2P5T0W9</accession>
<comment type="catalytic activity">
    <reaction evidence="12 13">
        <text>Endonucleolytic cleavage at a junction such as a reciprocal single-stranded crossover between two homologous DNA duplexes (Holliday junction).</text>
        <dbReference type="EC" id="3.1.21.10"/>
    </reaction>
</comment>
<dbReference type="AlphaFoldDB" id="A0A2P5T0W9"/>
<dbReference type="InterPro" id="IPR036397">
    <property type="entry name" value="RNaseH_sf"/>
</dbReference>
<keyword evidence="11 13" id="KW-0234">DNA repair</keyword>
<feature type="binding site" evidence="13">
    <location>
        <position position="137"/>
    </location>
    <ligand>
        <name>Mg(2+)</name>
        <dbReference type="ChEBI" id="CHEBI:18420"/>
        <label>1</label>
    </ligand>
</feature>
<keyword evidence="6 13" id="KW-0227">DNA damage</keyword>
<evidence type="ECO:0000256" key="4">
    <source>
        <dbReference type="ARBA" id="ARBA00022723"/>
    </source>
</evidence>
<dbReference type="Proteomes" id="UP000296153">
    <property type="component" value="Unassembled WGS sequence"/>
</dbReference>
<comment type="caution">
    <text evidence="15">The sequence shown here is derived from an EMBL/GenBank/DDBJ whole genome shotgun (WGS) entry which is preliminary data.</text>
</comment>
<evidence type="ECO:0000256" key="13">
    <source>
        <dbReference type="HAMAP-Rule" id="MF_00034"/>
    </source>
</evidence>
<dbReference type="PROSITE" id="PS01321">
    <property type="entry name" value="RUVC"/>
    <property type="match status" value="1"/>
</dbReference>
<comment type="subunit">
    <text evidence="13">Homodimer which binds Holliday junction (HJ) DNA. The HJ becomes 2-fold symmetrical on binding to RuvC with unstacked arms; it has a different conformation from HJ DNA in complex with RuvA. In the full resolvosome a probable DNA-RuvA(4)-RuvB(12)-RuvC(2) complex forms which resolves the HJ.</text>
</comment>
<feature type="active site" evidence="13">
    <location>
        <position position="8"/>
    </location>
</feature>
<keyword evidence="3 13" id="KW-0540">Nuclease</keyword>
<evidence type="ECO:0000256" key="8">
    <source>
        <dbReference type="ARBA" id="ARBA00022842"/>
    </source>
</evidence>
<dbReference type="EC" id="3.1.21.10" evidence="13 14"/>
<comment type="subcellular location">
    <subcellularLocation>
        <location evidence="13">Cytoplasm</location>
    </subcellularLocation>
</comment>
<gene>
    <name evidence="13" type="primary">ruvC</name>
    <name evidence="15" type="ORF">CRV12_00950</name>
</gene>
<dbReference type="RefSeq" id="WP_136130801.1">
    <property type="nucleotide sequence ID" value="NZ_PDKT01000001.1"/>
</dbReference>
<sequence>MSIILGIDPGSRCTGYGLISRNNSKIYYINSGYIFTNTTELSISLKLIYNGLSKIIKDFSPDCFAIERIFMSKNAHSALKLGHARGAAIAAAVNIPMFEYTANQVKKTVVGIGHAKKNQVQYMVKMLLKLSANPSVDASDALAIAITHHFFNKQ</sequence>
<organism evidence="15 16">
    <name type="scientific">Candidatus Pantoea edessiphila</name>
    <dbReference type="NCBI Taxonomy" id="2044610"/>
    <lineage>
        <taxon>Bacteria</taxon>
        <taxon>Pseudomonadati</taxon>
        <taxon>Pseudomonadota</taxon>
        <taxon>Gammaproteobacteria</taxon>
        <taxon>Enterobacterales</taxon>
        <taxon>Erwiniaceae</taxon>
        <taxon>Pantoea</taxon>
    </lineage>
</organism>
<evidence type="ECO:0000256" key="6">
    <source>
        <dbReference type="ARBA" id="ARBA00022763"/>
    </source>
</evidence>
<dbReference type="GO" id="GO:0003677">
    <property type="term" value="F:DNA binding"/>
    <property type="evidence" value="ECO:0007669"/>
    <property type="project" value="UniProtKB-KW"/>
</dbReference>
<dbReference type="HAMAP" id="MF_00034">
    <property type="entry name" value="RuvC"/>
    <property type="match status" value="1"/>
</dbReference>
<dbReference type="PANTHER" id="PTHR30194">
    <property type="entry name" value="CROSSOVER JUNCTION ENDODEOXYRIBONUCLEASE RUVC"/>
    <property type="match status" value="1"/>
</dbReference>
<keyword evidence="5 13" id="KW-0255">Endonuclease</keyword>
<evidence type="ECO:0000313" key="15">
    <source>
        <dbReference type="EMBL" id="PPI88192.1"/>
    </source>
</evidence>